<feature type="transmembrane region" description="Helical" evidence="6">
    <location>
        <begin position="165"/>
        <end position="190"/>
    </location>
</feature>
<dbReference type="PaxDb" id="4081-Solyc12g010480.1.1"/>
<gene>
    <name evidence="7" type="primary">LOC101250478</name>
</gene>
<reference evidence="7" key="1">
    <citation type="journal article" date="2012" name="Nature">
        <title>The tomato genome sequence provides insights into fleshy fruit evolution.</title>
        <authorList>
            <consortium name="Tomato Genome Consortium"/>
        </authorList>
    </citation>
    <scope>NUCLEOTIDE SEQUENCE [LARGE SCALE GENOMIC DNA]</scope>
    <source>
        <strain evidence="7">cv. Heinz 1706</strain>
    </source>
</reference>
<keyword evidence="5" id="KW-0862">Zinc</keyword>
<dbReference type="STRING" id="4081.A0A3Q7J438"/>
<feature type="transmembrane region" description="Helical" evidence="6">
    <location>
        <begin position="202"/>
        <end position="221"/>
    </location>
</feature>
<dbReference type="GO" id="GO:0016020">
    <property type="term" value="C:membrane"/>
    <property type="evidence" value="ECO:0007669"/>
    <property type="project" value="UniProtKB-SubCell"/>
</dbReference>
<protein>
    <recommendedName>
        <fullName evidence="9">Heptahelical transmembrane protein 2</fullName>
    </recommendedName>
</protein>
<keyword evidence="4 6" id="KW-0472">Membrane</keyword>
<feature type="transmembrane region" description="Helical" evidence="6">
    <location>
        <begin position="233"/>
        <end position="253"/>
    </location>
</feature>
<feature type="binding site" evidence="5">
    <location>
        <position position="335"/>
    </location>
    <ligand>
        <name>Zn(2+)</name>
        <dbReference type="ChEBI" id="CHEBI:29105"/>
    </ligand>
</feature>
<keyword evidence="2 6" id="KW-0812">Transmembrane</keyword>
<dbReference type="OrthoDB" id="529367at2759"/>
<reference evidence="7" key="2">
    <citation type="submission" date="2019-01" db="UniProtKB">
        <authorList>
            <consortium name="EnsemblPlants"/>
        </authorList>
    </citation>
    <scope>IDENTIFICATION</scope>
    <source>
        <strain evidence="7">cv. Heinz 1706</strain>
    </source>
</reference>
<dbReference type="FunCoup" id="A0A3Q7J438">
    <property type="interactions" value="2349"/>
</dbReference>
<feature type="transmembrane region" description="Helical" evidence="6">
    <location>
        <begin position="86"/>
        <end position="107"/>
    </location>
</feature>
<feature type="transmembrane region" description="Helical" evidence="6">
    <location>
        <begin position="291"/>
        <end position="312"/>
    </location>
</feature>
<feature type="binding site" evidence="5">
    <location>
        <position position="331"/>
    </location>
    <ligand>
        <name>Zn(2+)</name>
        <dbReference type="ChEBI" id="CHEBI:29105"/>
    </ligand>
</feature>
<dbReference type="GO" id="GO:0046872">
    <property type="term" value="F:metal ion binding"/>
    <property type="evidence" value="ECO:0007669"/>
    <property type="project" value="UniProtKB-KW"/>
</dbReference>
<feature type="binding site" evidence="5">
    <location>
        <position position="186"/>
    </location>
    <ligand>
        <name>Zn(2+)</name>
        <dbReference type="ChEBI" id="CHEBI:29105"/>
    </ligand>
</feature>
<dbReference type="GO" id="GO:0009725">
    <property type="term" value="P:response to hormone"/>
    <property type="evidence" value="ECO:0000318"/>
    <property type="project" value="GO_Central"/>
</dbReference>
<evidence type="ECO:0000256" key="3">
    <source>
        <dbReference type="ARBA" id="ARBA00022989"/>
    </source>
</evidence>
<dbReference type="GO" id="GO:0009744">
    <property type="term" value="P:response to sucrose"/>
    <property type="evidence" value="ECO:0007669"/>
    <property type="project" value="UniProtKB-ARBA"/>
</dbReference>
<evidence type="ECO:0000256" key="1">
    <source>
        <dbReference type="ARBA" id="ARBA00004141"/>
    </source>
</evidence>
<dbReference type="PANTHER" id="PTHR20855">
    <property type="entry name" value="ADIPOR/PROGESTIN RECEPTOR-RELATED"/>
    <property type="match status" value="1"/>
</dbReference>
<evidence type="ECO:0000256" key="6">
    <source>
        <dbReference type="SAM" id="Phobius"/>
    </source>
</evidence>
<dbReference type="SMR" id="A0A3Q7J438"/>
<dbReference type="GO" id="GO:0038023">
    <property type="term" value="F:signaling receptor activity"/>
    <property type="evidence" value="ECO:0000318"/>
    <property type="project" value="GO_Central"/>
</dbReference>
<dbReference type="InParanoid" id="A0A3Q7J438"/>
<evidence type="ECO:0008006" key="9">
    <source>
        <dbReference type="Google" id="ProtNLM"/>
    </source>
</evidence>
<dbReference type="RefSeq" id="XP_010313846.1">
    <property type="nucleotide sequence ID" value="XM_010315544.3"/>
</dbReference>
<evidence type="ECO:0000313" key="7">
    <source>
        <dbReference type="EnsemblPlants" id="Solyc12g010480.2.1"/>
    </source>
</evidence>
<feature type="transmembrane region" description="Helical" evidence="6">
    <location>
        <begin position="333"/>
        <end position="353"/>
    </location>
</feature>
<organism evidence="7">
    <name type="scientific">Solanum lycopersicum</name>
    <name type="common">Tomato</name>
    <name type="synonym">Lycopersicon esculentum</name>
    <dbReference type="NCBI Taxonomy" id="4081"/>
    <lineage>
        <taxon>Eukaryota</taxon>
        <taxon>Viridiplantae</taxon>
        <taxon>Streptophyta</taxon>
        <taxon>Embryophyta</taxon>
        <taxon>Tracheophyta</taxon>
        <taxon>Spermatophyta</taxon>
        <taxon>Magnoliopsida</taxon>
        <taxon>eudicotyledons</taxon>
        <taxon>Gunneridae</taxon>
        <taxon>Pentapetalae</taxon>
        <taxon>asterids</taxon>
        <taxon>lamiids</taxon>
        <taxon>Solanales</taxon>
        <taxon>Solanaceae</taxon>
        <taxon>Solanoideae</taxon>
        <taxon>Solaneae</taxon>
        <taxon>Solanum</taxon>
        <taxon>Solanum subgen. Lycopersicon</taxon>
    </lineage>
</organism>
<feature type="transmembrane region" description="Helical" evidence="6">
    <location>
        <begin position="265"/>
        <end position="285"/>
    </location>
</feature>
<dbReference type="OMA" id="RKIYWSM"/>
<dbReference type="PANTHER" id="PTHR20855:SF100">
    <property type="entry name" value="HEPTAHELICAL TRANSMEMBRANE PROTEIN 2"/>
    <property type="match status" value="1"/>
</dbReference>
<dbReference type="InterPro" id="IPR004254">
    <property type="entry name" value="AdipoR/HlyIII-related"/>
</dbReference>
<evidence type="ECO:0000313" key="8">
    <source>
        <dbReference type="Proteomes" id="UP000004994"/>
    </source>
</evidence>
<evidence type="ECO:0000256" key="4">
    <source>
        <dbReference type="ARBA" id="ARBA00023136"/>
    </source>
</evidence>
<sequence length="368" mass="41580">MKSMMNNGTKKSSKIGKTEISESGILKEKKMNSYKEEEKKFKRRLMKFEELPVYLQDNEFIRDYYRCEWPLKEVALSVFSWHNETLNIWTHLVGFVVFVTLTVTSLMEKTAMETLLAGFSRPAGMGPWPTMKSNGSADSFPDSYTSHISNPSFLGAYGDGYEVAIWPWFVFLGGAMICLVFSSVSHLFACHSHKFTLFFWRLDYSGISIMIICSFFAPVYYTFCCQPYWCLLYLSSITIVGILVIFTLFAPALTSGKFRSFRAVLFLAMGFSGVIPAAHAVSLYFHHPQVLVALVYEITMGLLYAAGAVFYVTRFPERWKPGTFDLVGQSHQIFHVLVVAAALSHSIATLVIMDWRRGLPPCNAGILG</sequence>
<keyword evidence="3 6" id="KW-1133">Transmembrane helix</keyword>
<dbReference type="Gramene" id="Solyc12g010480.2.1">
    <property type="protein sequence ID" value="Solyc12g010480.2.1"/>
    <property type="gene ID" value="Solyc12g010480.2"/>
</dbReference>
<keyword evidence="5" id="KW-0479">Metal-binding</keyword>
<dbReference type="Proteomes" id="UP000004994">
    <property type="component" value="Chromosome 12"/>
</dbReference>
<dbReference type="AlphaFoldDB" id="A0A3Q7J438"/>
<dbReference type="GeneID" id="101250478"/>
<dbReference type="EnsemblPlants" id="Solyc12g010480.2.1">
    <property type="protein sequence ID" value="Solyc12g010480.2.1"/>
    <property type="gene ID" value="Solyc12g010480.2"/>
</dbReference>
<accession>A0A3Q7J438</accession>
<dbReference type="Pfam" id="PF03006">
    <property type="entry name" value="HlyIII"/>
    <property type="match status" value="1"/>
</dbReference>
<comment type="subcellular location">
    <subcellularLocation>
        <location evidence="1">Membrane</location>
        <topology evidence="1">Multi-pass membrane protein</topology>
    </subcellularLocation>
</comment>
<keyword evidence="8" id="KW-1185">Reference proteome</keyword>
<name>A0A3Q7J438_SOLLC</name>
<evidence type="ECO:0000256" key="2">
    <source>
        <dbReference type="ARBA" id="ARBA00022692"/>
    </source>
</evidence>
<evidence type="ECO:0000256" key="5">
    <source>
        <dbReference type="PIRSR" id="PIRSR604254-1"/>
    </source>
</evidence>
<dbReference type="KEGG" id="sly:101250478"/>
<proteinExistence type="predicted"/>